<gene>
    <name evidence="1" type="ORF">BITS_0707</name>
</gene>
<dbReference type="SUPFAM" id="SSF47413">
    <property type="entry name" value="lambda repressor-like DNA-binding domains"/>
    <property type="match status" value="1"/>
</dbReference>
<dbReference type="InterPro" id="IPR000843">
    <property type="entry name" value="HTH_LacI"/>
</dbReference>
<dbReference type="GO" id="GO:0003700">
    <property type="term" value="F:DNA-binding transcription factor activity"/>
    <property type="evidence" value="ECO:0007669"/>
    <property type="project" value="TreeGrafter"/>
</dbReference>
<organism evidence="1 2">
    <name type="scientific">Bifidobacterium tsurumiense</name>
    <dbReference type="NCBI Taxonomy" id="356829"/>
    <lineage>
        <taxon>Bacteria</taxon>
        <taxon>Bacillati</taxon>
        <taxon>Actinomycetota</taxon>
        <taxon>Actinomycetes</taxon>
        <taxon>Bifidobacteriales</taxon>
        <taxon>Bifidobacteriaceae</taxon>
        <taxon>Bifidobacterium</taxon>
    </lineage>
</organism>
<dbReference type="OrthoDB" id="3236211at2"/>
<dbReference type="Pfam" id="PF00356">
    <property type="entry name" value="LacI"/>
    <property type="match status" value="1"/>
</dbReference>
<dbReference type="AlphaFoldDB" id="A0A087EI60"/>
<dbReference type="PROSITE" id="PS50932">
    <property type="entry name" value="HTH_LACI_2"/>
    <property type="match status" value="1"/>
</dbReference>
<dbReference type="Gene3D" id="3.40.50.2300">
    <property type="match status" value="2"/>
</dbReference>
<dbReference type="SUPFAM" id="SSF53822">
    <property type="entry name" value="Periplasmic binding protein-like I"/>
    <property type="match status" value="1"/>
</dbReference>
<dbReference type="PANTHER" id="PTHR30146:SF109">
    <property type="entry name" value="HTH-TYPE TRANSCRIPTIONAL REGULATOR GALS"/>
    <property type="match status" value="1"/>
</dbReference>
<sequence>MATLKEVAKAAGVSPSTASAALRGLNIVKPDTTHKVIDAASKLNYHINLSARALRSGHTNIFTLIIPDLENDFYAKLANSLADALFIDGCRLIIQISQYDSGKELELVKQQSSSLCDGLFICSTSNTATTIQGAAGDRPVLLFDDMSAPEEECYDSINTTSQGGMYALIHHLQQCGRKRIGIVGVNELAAKNGPRYLGLTLRKRRYAYALAALEQLYGSSEGSAINADWSVESGITTAHELVRQGMPFDALCCMNDQLAFGIMRGLAETGVNVPDDVAVTGFDGVNAGGFTTPTLTTMAIDFAGMAHSAVSMMRRQLELRESSSPMIPQHVIVGSRLLARESTLGRTASTGFTTR</sequence>
<dbReference type="RefSeq" id="WP_026642657.1">
    <property type="nucleotide sequence ID" value="NZ_JGZU01000004.1"/>
</dbReference>
<dbReference type="CDD" id="cd06267">
    <property type="entry name" value="PBP1_LacI_sugar_binding-like"/>
    <property type="match status" value="1"/>
</dbReference>
<accession>A0A087EI60</accession>
<evidence type="ECO:0000313" key="1">
    <source>
        <dbReference type="EMBL" id="KFJ07461.1"/>
    </source>
</evidence>
<dbReference type="Pfam" id="PF13377">
    <property type="entry name" value="Peripla_BP_3"/>
    <property type="match status" value="1"/>
</dbReference>
<dbReference type="GO" id="GO:0000976">
    <property type="term" value="F:transcription cis-regulatory region binding"/>
    <property type="evidence" value="ECO:0007669"/>
    <property type="project" value="TreeGrafter"/>
</dbReference>
<dbReference type="eggNOG" id="COG1609">
    <property type="taxonomic scope" value="Bacteria"/>
</dbReference>
<dbReference type="InterPro" id="IPR028082">
    <property type="entry name" value="Peripla_BP_I"/>
</dbReference>
<dbReference type="PANTHER" id="PTHR30146">
    <property type="entry name" value="LACI-RELATED TRANSCRIPTIONAL REPRESSOR"/>
    <property type="match status" value="1"/>
</dbReference>
<dbReference type="Proteomes" id="UP000029080">
    <property type="component" value="Unassembled WGS sequence"/>
</dbReference>
<reference evidence="1 2" key="1">
    <citation type="submission" date="2014-03" db="EMBL/GenBank/DDBJ databases">
        <title>Genomics of Bifidobacteria.</title>
        <authorList>
            <person name="Ventura M."/>
            <person name="Milani C."/>
            <person name="Lugli G.A."/>
        </authorList>
    </citation>
    <scope>NUCLEOTIDE SEQUENCE [LARGE SCALE GENOMIC DNA]</scope>
    <source>
        <strain evidence="1 2">JCM 13495</strain>
    </source>
</reference>
<comment type="caution">
    <text evidence="1">The sequence shown here is derived from an EMBL/GenBank/DDBJ whole genome shotgun (WGS) entry which is preliminary data.</text>
</comment>
<dbReference type="STRING" id="356829.BITS_0707"/>
<dbReference type="CDD" id="cd01392">
    <property type="entry name" value="HTH_LacI"/>
    <property type="match status" value="1"/>
</dbReference>
<dbReference type="EMBL" id="JGZU01000004">
    <property type="protein sequence ID" value="KFJ07461.1"/>
    <property type="molecule type" value="Genomic_DNA"/>
</dbReference>
<evidence type="ECO:0000313" key="2">
    <source>
        <dbReference type="Proteomes" id="UP000029080"/>
    </source>
</evidence>
<name>A0A087EI60_9BIFI</name>
<dbReference type="InterPro" id="IPR010982">
    <property type="entry name" value="Lambda_DNA-bd_dom_sf"/>
</dbReference>
<keyword evidence="2" id="KW-1185">Reference proteome</keyword>
<dbReference type="Gene3D" id="1.10.260.40">
    <property type="entry name" value="lambda repressor-like DNA-binding domains"/>
    <property type="match status" value="1"/>
</dbReference>
<protein>
    <submittedName>
        <fullName evidence="1">Transcriptional regulator, LacI family</fullName>
    </submittedName>
</protein>
<proteinExistence type="predicted"/>
<dbReference type="InterPro" id="IPR046335">
    <property type="entry name" value="LacI/GalR-like_sensor"/>
</dbReference>
<dbReference type="SMART" id="SM00354">
    <property type="entry name" value="HTH_LACI"/>
    <property type="match status" value="1"/>
</dbReference>